<feature type="region of interest" description="Disordered" evidence="1">
    <location>
        <begin position="89"/>
        <end position="118"/>
    </location>
</feature>
<evidence type="ECO:0000313" key="3">
    <source>
        <dbReference type="Proteomes" id="UP001440612"/>
    </source>
</evidence>
<protein>
    <submittedName>
        <fullName evidence="2">Uncharacterized protein</fullName>
    </submittedName>
</protein>
<keyword evidence="3" id="KW-1185">Reference proteome</keyword>
<evidence type="ECO:0000256" key="1">
    <source>
        <dbReference type="SAM" id="MobiDB-lite"/>
    </source>
</evidence>
<name>A0ABZ2V446_9RHOB</name>
<proteinExistence type="predicted"/>
<dbReference type="EMBL" id="CP150951">
    <property type="protein sequence ID" value="WZC48678.1"/>
    <property type="molecule type" value="Genomic_DNA"/>
</dbReference>
<accession>A0ABZ2V446</accession>
<feature type="compositionally biased region" description="Polar residues" evidence="1">
    <location>
        <begin position="108"/>
        <end position="118"/>
    </location>
</feature>
<evidence type="ECO:0000313" key="2">
    <source>
        <dbReference type="EMBL" id="WZC48678.1"/>
    </source>
</evidence>
<gene>
    <name evidence="2" type="ORF">AABB29_17850</name>
</gene>
<dbReference type="RefSeq" id="WP_341366791.1">
    <property type="nucleotide sequence ID" value="NZ_CP150951.2"/>
</dbReference>
<organism evidence="2 3">
    <name type="scientific">Yoonia phaeophyticola</name>
    <dbReference type="NCBI Taxonomy" id="3137369"/>
    <lineage>
        <taxon>Bacteria</taxon>
        <taxon>Pseudomonadati</taxon>
        <taxon>Pseudomonadota</taxon>
        <taxon>Alphaproteobacteria</taxon>
        <taxon>Rhodobacterales</taxon>
        <taxon>Paracoccaceae</taxon>
        <taxon>Yoonia</taxon>
    </lineage>
</organism>
<dbReference type="Proteomes" id="UP001440612">
    <property type="component" value="Chromosome"/>
</dbReference>
<sequence>MRGIAADRQLVGLFTQSLVSILDGLLQEPIETLPGLNIPRGINEELVRLDKAANHVHRTAMAVEKPNNETPFIYEKLIARQQRWYAHAHYHPSTSKSSTPKVMKHANPYQTGQLVRSR</sequence>
<reference evidence="3" key="1">
    <citation type="submission" date="2024-04" db="EMBL/GenBank/DDBJ databases">
        <title>Phylogenomic analyses of a clade within the roseobacter group suggest taxonomic reassignments of species of the genera Aestuariivita, Citreicella, Loktanella, Nautella, Pelagibaca, Ruegeria, Thalassobius, Thiobacimonas and Tropicibacter, and the proposal o.</title>
        <authorList>
            <person name="Jeon C.O."/>
        </authorList>
    </citation>
    <scope>NUCLEOTIDE SEQUENCE [LARGE SCALE GENOMIC DNA]</scope>
    <source>
        <strain evidence="3">BS5-3</strain>
    </source>
</reference>